<protein>
    <submittedName>
        <fullName evidence="1">Uncharacterized protein</fullName>
    </submittedName>
</protein>
<proteinExistence type="predicted"/>
<dbReference type="EMBL" id="JAKWFO010000014">
    <property type="protein sequence ID" value="KAI9632820.1"/>
    <property type="molecule type" value="Genomic_DNA"/>
</dbReference>
<sequence>MTSPVALPSMRVSVSTRYEDITPPMTPIYDSPQAGTFIPVFAFALDEGWCPYAAEYRKWTKVSPAESHYANDDTVPLFARPAPRPKVVISTPPGHVSAQLSCAQDTPLEPPSSCHVDNVPLFALPAPKARVVIRAPPGHVSDQVICDQAAPLPSPSKCVIEEIPLVSLPVPKAKVSLRAPPCAISDPRVKIIWGETTAQDRADTAWNGLDGRMIAQRAARLGIWISSTSAQGWPLTGLPF</sequence>
<accession>A0AA38LRC8</accession>
<name>A0AA38LRC8_9TREE</name>
<dbReference type="Proteomes" id="UP001164286">
    <property type="component" value="Unassembled WGS sequence"/>
</dbReference>
<dbReference type="RefSeq" id="XP_052942597.1">
    <property type="nucleotide sequence ID" value="XM_053091449.1"/>
</dbReference>
<comment type="caution">
    <text evidence="1">The sequence shown here is derived from an EMBL/GenBank/DDBJ whole genome shotgun (WGS) entry which is preliminary data.</text>
</comment>
<evidence type="ECO:0000313" key="2">
    <source>
        <dbReference type="Proteomes" id="UP001164286"/>
    </source>
</evidence>
<evidence type="ECO:0000313" key="1">
    <source>
        <dbReference type="EMBL" id="KAI9632820.1"/>
    </source>
</evidence>
<keyword evidence="2" id="KW-1185">Reference proteome</keyword>
<organism evidence="1 2">
    <name type="scientific">Dioszegia hungarica</name>
    <dbReference type="NCBI Taxonomy" id="4972"/>
    <lineage>
        <taxon>Eukaryota</taxon>
        <taxon>Fungi</taxon>
        <taxon>Dikarya</taxon>
        <taxon>Basidiomycota</taxon>
        <taxon>Agaricomycotina</taxon>
        <taxon>Tremellomycetes</taxon>
        <taxon>Tremellales</taxon>
        <taxon>Bulleribasidiaceae</taxon>
        <taxon>Dioszegia</taxon>
    </lineage>
</organism>
<dbReference type="AlphaFoldDB" id="A0AA38LRC8"/>
<gene>
    <name evidence="1" type="ORF">MKK02DRAFT_41132</name>
</gene>
<dbReference type="GeneID" id="77730654"/>
<reference evidence="1" key="1">
    <citation type="journal article" date="2022" name="G3 (Bethesda)">
        <title>High quality genome of the basidiomycete yeast Dioszegia hungarica PDD-24b-2 isolated from cloud water.</title>
        <authorList>
            <person name="Jarrige D."/>
            <person name="Haridas S."/>
            <person name="Bleykasten-Grosshans C."/>
            <person name="Joly M."/>
            <person name="Nadalig T."/>
            <person name="Sancelme M."/>
            <person name="Vuilleumier S."/>
            <person name="Grigoriev I.V."/>
            <person name="Amato P."/>
            <person name="Bringel F."/>
        </authorList>
    </citation>
    <scope>NUCLEOTIDE SEQUENCE</scope>
    <source>
        <strain evidence="1">PDD-24b-2</strain>
    </source>
</reference>